<evidence type="ECO:0000313" key="6">
    <source>
        <dbReference type="Proteomes" id="UP000294927"/>
    </source>
</evidence>
<evidence type="ECO:0000256" key="2">
    <source>
        <dbReference type="ARBA" id="ARBA00022801"/>
    </source>
</evidence>
<dbReference type="Gene3D" id="3.40.50.1820">
    <property type="entry name" value="alpha/beta hydrolase"/>
    <property type="match status" value="1"/>
</dbReference>
<reference evidence="5 6" key="1">
    <citation type="submission" date="2019-03" db="EMBL/GenBank/DDBJ databases">
        <title>Genomic Encyclopedia of Archaeal and Bacterial Type Strains, Phase II (KMG-II): from individual species to whole genera.</title>
        <authorList>
            <person name="Goeker M."/>
        </authorList>
    </citation>
    <scope>NUCLEOTIDE SEQUENCE [LARGE SCALE GENOMIC DNA]</scope>
    <source>
        <strain evidence="5 6">DSM 45499</strain>
    </source>
</reference>
<dbReference type="SMART" id="SM00824">
    <property type="entry name" value="PKS_TE"/>
    <property type="match status" value="1"/>
</dbReference>
<dbReference type="InterPro" id="IPR001031">
    <property type="entry name" value="Thioesterase"/>
</dbReference>
<dbReference type="AlphaFoldDB" id="A0A4R7VFG4"/>
<evidence type="ECO:0000259" key="4">
    <source>
        <dbReference type="SMART" id="SM00824"/>
    </source>
</evidence>
<comment type="similarity">
    <text evidence="1">Belongs to the thioesterase family.</text>
</comment>
<feature type="compositionally biased region" description="Polar residues" evidence="3">
    <location>
        <begin position="19"/>
        <end position="35"/>
    </location>
</feature>
<evidence type="ECO:0000313" key="5">
    <source>
        <dbReference type="EMBL" id="TDV47983.1"/>
    </source>
</evidence>
<dbReference type="Pfam" id="PF00975">
    <property type="entry name" value="Thioesterase"/>
    <property type="match status" value="1"/>
</dbReference>
<feature type="domain" description="Thioesterase TesA-like" evidence="4">
    <location>
        <begin position="50"/>
        <end position="267"/>
    </location>
</feature>
<keyword evidence="2" id="KW-0378">Hydrolase</keyword>
<organism evidence="5 6">
    <name type="scientific">Actinophytocola oryzae</name>
    <dbReference type="NCBI Taxonomy" id="502181"/>
    <lineage>
        <taxon>Bacteria</taxon>
        <taxon>Bacillati</taxon>
        <taxon>Actinomycetota</taxon>
        <taxon>Actinomycetes</taxon>
        <taxon>Pseudonocardiales</taxon>
        <taxon>Pseudonocardiaceae</taxon>
    </lineage>
</organism>
<feature type="region of interest" description="Disordered" evidence="3">
    <location>
        <begin position="14"/>
        <end position="38"/>
    </location>
</feature>
<dbReference type="GO" id="GO:0016787">
    <property type="term" value="F:hydrolase activity"/>
    <property type="evidence" value="ECO:0007669"/>
    <property type="project" value="UniProtKB-KW"/>
</dbReference>
<dbReference type="EMBL" id="SOCP01000009">
    <property type="protein sequence ID" value="TDV47983.1"/>
    <property type="molecule type" value="Genomic_DNA"/>
</dbReference>
<evidence type="ECO:0000256" key="1">
    <source>
        <dbReference type="ARBA" id="ARBA00007169"/>
    </source>
</evidence>
<accession>A0A4R7VFG4</accession>
<protein>
    <submittedName>
        <fullName evidence="5">Surfactin synthase thioesterase subunit</fullName>
    </submittedName>
</protein>
<dbReference type="SUPFAM" id="SSF53474">
    <property type="entry name" value="alpha/beta-Hydrolases"/>
    <property type="match status" value="1"/>
</dbReference>
<keyword evidence="6" id="KW-1185">Reference proteome</keyword>
<dbReference type="PANTHER" id="PTHR11487:SF0">
    <property type="entry name" value="S-ACYL FATTY ACID SYNTHASE THIOESTERASE, MEDIUM CHAIN"/>
    <property type="match status" value="1"/>
</dbReference>
<proteinExistence type="inferred from homology"/>
<sequence length="279" mass="29896">MTLNIRRRPVAAVRRRDQSAVSAQSTATDTGSTTWLRRYHPGGRSRARLVCFPHAGGSASFFHPVSARFAPGTDVVAVQYPGRQDRRREPCLDDISVLADRIAAALAPLPPGPTVFFGHSMGAVLAFETAWRLERTGAGPDAVVASGRRAPATHRAEAVHRLDDDGVLAELRLLNGTASAVLADEEILRMALPAIRGDYRAVETYTCAPDRRISAPITVVTGDSDPKTTEDEAGAWQGHTTGAFAMHVFAGGHFFLIEHQAAVDAVIAAELDRVAGDRT</sequence>
<dbReference type="PANTHER" id="PTHR11487">
    <property type="entry name" value="THIOESTERASE"/>
    <property type="match status" value="1"/>
</dbReference>
<evidence type="ECO:0000256" key="3">
    <source>
        <dbReference type="SAM" id="MobiDB-lite"/>
    </source>
</evidence>
<dbReference type="InterPro" id="IPR012223">
    <property type="entry name" value="TEII"/>
</dbReference>
<dbReference type="Proteomes" id="UP000294927">
    <property type="component" value="Unassembled WGS sequence"/>
</dbReference>
<dbReference type="InterPro" id="IPR029058">
    <property type="entry name" value="AB_hydrolase_fold"/>
</dbReference>
<dbReference type="GO" id="GO:0008610">
    <property type="term" value="P:lipid biosynthetic process"/>
    <property type="evidence" value="ECO:0007669"/>
    <property type="project" value="TreeGrafter"/>
</dbReference>
<dbReference type="InterPro" id="IPR020802">
    <property type="entry name" value="TesA-like"/>
</dbReference>
<comment type="caution">
    <text evidence="5">The sequence shown here is derived from an EMBL/GenBank/DDBJ whole genome shotgun (WGS) entry which is preliminary data.</text>
</comment>
<gene>
    <name evidence="5" type="ORF">CLV71_109227</name>
</gene>
<name>A0A4R7VFG4_9PSEU</name>